<dbReference type="Gene3D" id="3.40.50.1820">
    <property type="entry name" value="alpha/beta hydrolase"/>
    <property type="match status" value="1"/>
</dbReference>
<evidence type="ECO:0000259" key="1">
    <source>
        <dbReference type="Pfam" id="PF00561"/>
    </source>
</evidence>
<name>A0ABS2KQW7_9NOCA</name>
<reference evidence="2 3" key="1">
    <citation type="submission" date="2021-01" db="EMBL/GenBank/DDBJ databases">
        <title>Genomics of switchgrass bacterial isolates.</title>
        <authorList>
            <person name="Shade A."/>
        </authorList>
    </citation>
    <scope>NUCLEOTIDE SEQUENCE [LARGE SCALE GENOMIC DNA]</scope>
    <source>
        <strain evidence="2 3">PvP111</strain>
    </source>
</reference>
<dbReference type="EMBL" id="JAFBBK010000001">
    <property type="protein sequence ID" value="MBM7414369.1"/>
    <property type="molecule type" value="Genomic_DNA"/>
</dbReference>
<dbReference type="SUPFAM" id="SSF53474">
    <property type="entry name" value="alpha/beta-Hydrolases"/>
    <property type="match status" value="1"/>
</dbReference>
<evidence type="ECO:0000313" key="3">
    <source>
        <dbReference type="Proteomes" id="UP000703038"/>
    </source>
</evidence>
<dbReference type="RefSeq" id="WP_204867150.1">
    <property type="nucleotide sequence ID" value="NZ_JAFBBK010000001.1"/>
</dbReference>
<gene>
    <name evidence="2" type="ORF">JOE42_001102</name>
</gene>
<dbReference type="InterPro" id="IPR029058">
    <property type="entry name" value="AB_hydrolase_fold"/>
</dbReference>
<feature type="domain" description="AB hydrolase-1" evidence="1">
    <location>
        <begin position="89"/>
        <end position="140"/>
    </location>
</feature>
<proteinExistence type="predicted"/>
<organism evidence="2 3">
    <name type="scientific">Rhodococcoides corynebacterioides</name>
    <dbReference type="NCBI Taxonomy" id="53972"/>
    <lineage>
        <taxon>Bacteria</taxon>
        <taxon>Bacillati</taxon>
        <taxon>Actinomycetota</taxon>
        <taxon>Actinomycetes</taxon>
        <taxon>Mycobacteriales</taxon>
        <taxon>Nocardiaceae</taxon>
        <taxon>Rhodococcoides</taxon>
    </lineage>
</organism>
<sequence length="218" mass="23836">MSVDDVAAPTLHGLRPGPADSAVLVLHGGKVTSHDRARPWQLSALRMVPFTRMLRRATDRSVAVTQLQYRYRGWNGADRSPVADAWWACDQIRDTYGPGTPITVLGHSMGGRTAAAIAGHPDVVALVALAPWWPDGRETDTLRAGQRLLVLHGTVDRWTDPVASRAATERAAARGVDASFVPMAGAGHFMLRSPRTWSRRVREFVVDQSREVSSTKPE</sequence>
<dbReference type="Pfam" id="PF00561">
    <property type="entry name" value="Abhydrolase_1"/>
    <property type="match status" value="1"/>
</dbReference>
<dbReference type="Proteomes" id="UP000703038">
    <property type="component" value="Unassembled WGS sequence"/>
</dbReference>
<accession>A0ABS2KQW7</accession>
<dbReference type="InterPro" id="IPR000073">
    <property type="entry name" value="AB_hydrolase_1"/>
</dbReference>
<comment type="caution">
    <text evidence="2">The sequence shown here is derived from an EMBL/GenBank/DDBJ whole genome shotgun (WGS) entry which is preliminary data.</text>
</comment>
<evidence type="ECO:0000313" key="2">
    <source>
        <dbReference type="EMBL" id="MBM7414369.1"/>
    </source>
</evidence>
<protein>
    <submittedName>
        <fullName evidence="2">Pimeloyl-ACP methyl ester carboxylesterase</fullName>
    </submittedName>
</protein>
<keyword evidence="3" id="KW-1185">Reference proteome</keyword>